<evidence type="ECO:0000256" key="1">
    <source>
        <dbReference type="ARBA" id="ARBA00023163"/>
    </source>
</evidence>
<comment type="caution">
    <text evidence="3">The sequence shown here is derived from an EMBL/GenBank/DDBJ whole genome shotgun (WGS) entry which is preliminary data.</text>
</comment>
<keyword evidence="1" id="KW-0804">Transcription</keyword>
<keyword evidence="3" id="KW-0540">Nuclease</keyword>
<dbReference type="GO" id="GO:0004519">
    <property type="term" value="F:endonuclease activity"/>
    <property type="evidence" value="ECO:0007669"/>
    <property type="project" value="UniProtKB-KW"/>
</dbReference>
<dbReference type="PROSITE" id="PS51913">
    <property type="entry name" value="HTH_HARE"/>
    <property type="match status" value="1"/>
</dbReference>
<reference evidence="3 4" key="1">
    <citation type="submission" date="2019-12" db="EMBL/GenBank/DDBJ databases">
        <title>Engineering Photorhabdus to improve their lethality against agricultural pests.</title>
        <authorList>
            <person name="Machado R.A.R."/>
        </authorList>
    </citation>
    <scope>NUCLEOTIDE SEQUENCE [LARGE SCALE GENOMIC DNA]</scope>
    <source>
        <strain evidence="3 4">M-CN4</strain>
    </source>
</reference>
<dbReference type="RefSeq" id="WP_162120130.1">
    <property type="nucleotide sequence ID" value="NZ_CAWPJS010000010.1"/>
</dbReference>
<dbReference type="PANTHER" id="PTHR30015">
    <property type="entry name" value="MRR RESTRICTION SYSTEM PROTEIN"/>
    <property type="match status" value="1"/>
</dbReference>
<dbReference type="Pfam" id="PF05066">
    <property type="entry name" value="HARE-HTH"/>
    <property type="match status" value="1"/>
</dbReference>
<proteinExistence type="predicted"/>
<dbReference type="InterPro" id="IPR007759">
    <property type="entry name" value="Asxl_HARE-HTH"/>
</dbReference>
<evidence type="ECO:0000259" key="2">
    <source>
        <dbReference type="PROSITE" id="PS51913"/>
    </source>
</evidence>
<dbReference type="EMBL" id="WSFC01000010">
    <property type="protein sequence ID" value="NDL02965.1"/>
    <property type="molecule type" value="Genomic_DNA"/>
</dbReference>
<keyword evidence="3" id="KW-0378">Hydrolase</keyword>
<dbReference type="InterPro" id="IPR011335">
    <property type="entry name" value="Restrct_endonuc-II-like"/>
</dbReference>
<dbReference type="Proteomes" id="UP000466619">
    <property type="component" value="Unassembled WGS sequence"/>
</dbReference>
<feature type="domain" description="HTH HARE-type" evidence="2">
    <location>
        <begin position="1"/>
        <end position="72"/>
    </location>
</feature>
<accession>A0ABX0AIW9</accession>
<gene>
    <name evidence="3" type="ORF">GPY48_06755</name>
</gene>
<dbReference type="InterPro" id="IPR052906">
    <property type="entry name" value="Type_IV_Methyl-Rstrct_Enzyme"/>
</dbReference>
<dbReference type="PANTHER" id="PTHR30015:SF7">
    <property type="entry name" value="TYPE IV METHYL-DIRECTED RESTRICTION ENZYME ECOKMRR"/>
    <property type="match status" value="1"/>
</dbReference>
<keyword evidence="3" id="KW-0255">Endonuclease</keyword>
<sequence length="273" mass="30764">MTIIEAIINVLREHGKALSHKDIYDRIISKNYYSFGAKDPVAVVRGEIRKHCYGIDFPSASPRKIFVEIKSSGQSKPLYDLWNGQPFKVEPTKNEKITKDQLPEEIIHNKYIEHRDSIKNQLLDAINSSDPALFEQLVVNLLLKMGYGWHESQAGKVTGGAGDEGIDGIINQDKLGLEKIYIQAKRYNNKKVSPSEIREFIGSMNQNGAHKGVFFSSSSFTEQAISNAKKAQGMNIILVDGEQLCKYLLENGMGVAKVSTYELYEIDRNFFDL</sequence>
<evidence type="ECO:0000313" key="3">
    <source>
        <dbReference type="EMBL" id="NDL02965.1"/>
    </source>
</evidence>
<dbReference type="InterPro" id="IPR007560">
    <property type="entry name" value="Restrct_endonuc_IV_Mrr"/>
</dbReference>
<name>A0ABX0AIW9_9GAMM</name>
<keyword evidence="4" id="KW-1185">Reference proteome</keyword>
<dbReference type="Gene3D" id="3.40.1350.10">
    <property type="match status" value="1"/>
</dbReference>
<protein>
    <submittedName>
        <fullName evidence="3">Restriction endonuclease</fullName>
    </submittedName>
</protein>
<dbReference type="SUPFAM" id="SSF52980">
    <property type="entry name" value="Restriction endonuclease-like"/>
    <property type="match status" value="1"/>
</dbReference>
<organism evidence="3 4">
    <name type="scientific">Photorhabdus bodei</name>
    <dbReference type="NCBI Taxonomy" id="2029681"/>
    <lineage>
        <taxon>Bacteria</taxon>
        <taxon>Pseudomonadati</taxon>
        <taxon>Pseudomonadota</taxon>
        <taxon>Gammaproteobacteria</taxon>
        <taxon>Enterobacterales</taxon>
        <taxon>Morganellaceae</taxon>
        <taxon>Photorhabdus</taxon>
    </lineage>
</organism>
<dbReference type="Pfam" id="PF04471">
    <property type="entry name" value="Mrr_cat"/>
    <property type="match status" value="1"/>
</dbReference>
<dbReference type="InterPro" id="IPR011856">
    <property type="entry name" value="tRNA_endonuc-like_dom_sf"/>
</dbReference>
<evidence type="ECO:0000313" key="4">
    <source>
        <dbReference type="Proteomes" id="UP000466619"/>
    </source>
</evidence>